<sequence length="284" mass="30809">MTVANGKEISCAQTFAIKSQRTVKINTDAALDALSQAEPQQSGGSFTYPDEQDDAALRNRFLLWRTNGATLNIEEHSLERELKENSITVQFSGSRIIPGCGCFTSRGLLVFIVPTVCSVHRFIMNHPFTLEKRAPGMSVLSSFPEGDKLAMFHDQAALTASSAPVRAAVALGADGRSVVALCLADGSVQLVTLSAYGDKNAPGATQTTLRHDGAMKRLLRLSNETDAAVDLVLQREHKVDDTFVYVVHRDGKLRIWSSTSLDLKCTTSLLNMIAPTSQRAEQSP</sequence>
<feature type="domain" description="Nucleoporin Nup120/160 beta-propeller" evidence="4">
    <location>
        <begin position="60"/>
        <end position="280"/>
    </location>
</feature>
<dbReference type="InterPro" id="IPR059141">
    <property type="entry name" value="Beta-prop_Nup120_160"/>
</dbReference>
<name>A0A914WKP3_9BILA</name>
<dbReference type="GO" id="GO:0017056">
    <property type="term" value="F:structural constituent of nuclear pore"/>
    <property type="evidence" value="ECO:0007669"/>
    <property type="project" value="TreeGrafter"/>
</dbReference>
<accession>A0A914WKP3</accession>
<evidence type="ECO:0000259" key="4">
    <source>
        <dbReference type="Pfam" id="PF11715"/>
    </source>
</evidence>
<keyword evidence="2" id="KW-0813">Transport</keyword>
<protein>
    <submittedName>
        <fullName evidence="6">Nucleoporin Nup133/Nup155-like N-terminal domain-containing protein</fullName>
    </submittedName>
</protein>
<evidence type="ECO:0000256" key="3">
    <source>
        <dbReference type="ARBA" id="ARBA00023242"/>
    </source>
</evidence>
<proteinExistence type="predicted"/>
<dbReference type="AlphaFoldDB" id="A0A914WKP3"/>
<dbReference type="PANTHER" id="PTHR21286">
    <property type="entry name" value="NUCLEAR PORE COMPLEX PROTEIN NUP160"/>
    <property type="match status" value="1"/>
</dbReference>
<keyword evidence="5" id="KW-1185">Reference proteome</keyword>
<dbReference type="InterPro" id="IPR021717">
    <property type="entry name" value="Nucleoporin_Nup160"/>
</dbReference>
<evidence type="ECO:0000256" key="2">
    <source>
        <dbReference type="ARBA" id="ARBA00022448"/>
    </source>
</evidence>
<keyword evidence="3" id="KW-0539">Nucleus</keyword>
<dbReference type="PANTHER" id="PTHR21286:SF0">
    <property type="entry name" value="NUCLEAR PORE COMPLEX PROTEIN NUP160"/>
    <property type="match status" value="1"/>
</dbReference>
<dbReference type="GO" id="GO:0005643">
    <property type="term" value="C:nuclear pore"/>
    <property type="evidence" value="ECO:0007669"/>
    <property type="project" value="TreeGrafter"/>
</dbReference>
<evidence type="ECO:0000256" key="1">
    <source>
        <dbReference type="ARBA" id="ARBA00004123"/>
    </source>
</evidence>
<dbReference type="WBParaSite" id="PSAMB.scaffold4564size14212.g24643.t1">
    <property type="protein sequence ID" value="PSAMB.scaffold4564size14212.g24643.t1"/>
    <property type="gene ID" value="PSAMB.scaffold4564size14212.g24643"/>
</dbReference>
<dbReference type="Proteomes" id="UP000887566">
    <property type="component" value="Unplaced"/>
</dbReference>
<dbReference type="Pfam" id="PF11715">
    <property type="entry name" value="Beta-prop_Nup120_160"/>
    <property type="match status" value="1"/>
</dbReference>
<evidence type="ECO:0000313" key="6">
    <source>
        <dbReference type="WBParaSite" id="PSAMB.scaffold4564size14212.g24643.t1"/>
    </source>
</evidence>
<organism evidence="5 6">
    <name type="scientific">Plectus sambesii</name>
    <dbReference type="NCBI Taxonomy" id="2011161"/>
    <lineage>
        <taxon>Eukaryota</taxon>
        <taxon>Metazoa</taxon>
        <taxon>Ecdysozoa</taxon>
        <taxon>Nematoda</taxon>
        <taxon>Chromadorea</taxon>
        <taxon>Plectida</taxon>
        <taxon>Plectina</taxon>
        <taxon>Plectoidea</taxon>
        <taxon>Plectidae</taxon>
        <taxon>Plectus</taxon>
    </lineage>
</organism>
<evidence type="ECO:0000313" key="5">
    <source>
        <dbReference type="Proteomes" id="UP000887566"/>
    </source>
</evidence>
<reference evidence="6" key="1">
    <citation type="submission" date="2022-11" db="UniProtKB">
        <authorList>
            <consortium name="WormBaseParasite"/>
        </authorList>
    </citation>
    <scope>IDENTIFICATION</scope>
</reference>
<comment type="subcellular location">
    <subcellularLocation>
        <location evidence="1">Nucleus</location>
    </subcellularLocation>
</comment>